<sequence length="708" mass="76114">MSFFQGARSLKAELQILFLAVGSAFLVLATILLFQNGQAALRRQILSTATTAAETAASLIAVEDHELIRTPADMNTPGFRTIVTNLGALRRASPSIYHLFTLAPMGQLGSWGVVVDMGGSAPVTDEVELRRGRIPIGSPPPSSVPPQLIGRGMSGTNAEILDITRPDRARVVAVSPIRTVGGRSVGLVVVELSAASLISEARLLWYVSVGIFLLGLVASVLASTFVSRWVTRPIEDLLRAVQGIAKGNLSTRVASDRRKNEIGSLAAAFNHMAQSLEMSQAKNDAQRARLHELHRLGSDAASTLDLRRMLEISATGLRVICGGTEAIVGSGDRRNESIQLWARLGPGEVDLSSWETPLEAISRVLGSETRLLTRAEFAMAGLGFLESRPGEYALTSPLRVSDETLGVLIAMGDRGEFHDDAVSLASLFAAQVSAAVSNARHFEQVKALDRSKSEFLSIASHEVRTPLTVMKSSLELLVGSSQFTYTSDQRQLIAFCQESVERLIGLVKDILDVSRIEAGVLSMQIAAVSLNELIEKCLFWVPQLPGGQGIQVEARLPRVPAIVAADPNRIAQVLDNLISNALKFSKPDGKISIEVHEHEREYEVIVGDQGKGIGPDDLDRIFGKFFQVEEAATREQGGTGLGLAICKGIIEAHRGKIWAESELGVGSRFHFTLARVLDTPIGDQGDGHISVSSLLSALRPESPSSTRS</sequence>
<dbReference type="InterPro" id="IPR003018">
    <property type="entry name" value="GAF"/>
</dbReference>
<dbReference type="SMART" id="SM00388">
    <property type="entry name" value="HisKA"/>
    <property type="match status" value="1"/>
</dbReference>
<dbReference type="InterPro" id="IPR036097">
    <property type="entry name" value="HisK_dim/P_sf"/>
</dbReference>
<comment type="subcellular location">
    <subcellularLocation>
        <location evidence="2">Membrane</location>
    </subcellularLocation>
</comment>
<dbReference type="Pfam" id="PF00672">
    <property type="entry name" value="HAMP"/>
    <property type="match status" value="1"/>
</dbReference>
<dbReference type="Pfam" id="PF02518">
    <property type="entry name" value="HATPase_c"/>
    <property type="match status" value="1"/>
</dbReference>
<dbReference type="SMART" id="SM00387">
    <property type="entry name" value="HATPase_c"/>
    <property type="match status" value="1"/>
</dbReference>
<dbReference type="InterPro" id="IPR036890">
    <property type="entry name" value="HATPase_C_sf"/>
</dbReference>
<dbReference type="GO" id="GO:0000155">
    <property type="term" value="F:phosphorelay sensor kinase activity"/>
    <property type="evidence" value="ECO:0007669"/>
    <property type="project" value="InterPro"/>
</dbReference>
<keyword evidence="5" id="KW-0808">Transferase</keyword>
<dbReference type="SUPFAM" id="SSF55781">
    <property type="entry name" value="GAF domain-like"/>
    <property type="match status" value="1"/>
</dbReference>
<evidence type="ECO:0000256" key="3">
    <source>
        <dbReference type="ARBA" id="ARBA00012438"/>
    </source>
</evidence>
<dbReference type="CDD" id="cd06225">
    <property type="entry name" value="HAMP"/>
    <property type="match status" value="1"/>
</dbReference>
<evidence type="ECO:0000256" key="6">
    <source>
        <dbReference type="ARBA" id="ARBA00022777"/>
    </source>
</evidence>
<dbReference type="InterPro" id="IPR004358">
    <property type="entry name" value="Sig_transdc_His_kin-like_C"/>
</dbReference>
<dbReference type="Gene3D" id="1.10.287.130">
    <property type="match status" value="1"/>
</dbReference>
<dbReference type="GO" id="GO:0009927">
    <property type="term" value="F:histidine phosphotransfer kinase activity"/>
    <property type="evidence" value="ECO:0007669"/>
    <property type="project" value="TreeGrafter"/>
</dbReference>
<evidence type="ECO:0000259" key="9">
    <source>
        <dbReference type="PROSITE" id="PS50885"/>
    </source>
</evidence>
<comment type="catalytic activity">
    <reaction evidence="1">
        <text>ATP + protein L-histidine = ADP + protein N-phospho-L-histidine.</text>
        <dbReference type="EC" id="2.7.13.3"/>
    </reaction>
</comment>
<dbReference type="EC" id="2.7.13.3" evidence="3"/>
<evidence type="ECO:0000313" key="10">
    <source>
        <dbReference type="EMBL" id="TMQ64427.1"/>
    </source>
</evidence>
<evidence type="ECO:0000256" key="1">
    <source>
        <dbReference type="ARBA" id="ARBA00000085"/>
    </source>
</evidence>
<feature type="domain" description="HAMP" evidence="9">
    <location>
        <begin position="228"/>
        <end position="281"/>
    </location>
</feature>
<dbReference type="GO" id="GO:0005886">
    <property type="term" value="C:plasma membrane"/>
    <property type="evidence" value="ECO:0007669"/>
    <property type="project" value="TreeGrafter"/>
</dbReference>
<dbReference type="SUPFAM" id="SSF47384">
    <property type="entry name" value="Homodimeric domain of signal transducing histidine kinase"/>
    <property type="match status" value="1"/>
</dbReference>
<dbReference type="InterPro" id="IPR005467">
    <property type="entry name" value="His_kinase_dom"/>
</dbReference>
<dbReference type="CDD" id="cd00082">
    <property type="entry name" value="HisKA"/>
    <property type="match status" value="1"/>
</dbReference>
<dbReference type="SUPFAM" id="SSF158472">
    <property type="entry name" value="HAMP domain-like"/>
    <property type="match status" value="1"/>
</dbReference>
<evidence type="ECO:0000256" key="4">
    <source>
        <dbReference type="ARBA" id="ARBA00022553"/>
    </source>
</evidence>
<evidence type="ECO:0000313" key="11">
    <source>
        <dbReference type="Proteomes" id="UP000317691"/>
    </source>
</evidence>
<organism evidence="10 11">
    <name type="scientific">Eiseniibacteriota bacterium</name>
    <dbReference type="NCBI Taxonomy" id="2212470"/>
    <lineage>
        <taxon>Bacteria</taxon>
        <taxon>Candidatus Eiseniibacteriota</taxon>
    </lineage>
</organism>
<proteinExistence type="predicted"/>
<dbReference type="PANTHER" id="PTHR43047">
    <property type="entry name" value="TWO-COMPONENT HISTIDINE PROTEIN KINASE"/>
    <property type="match status" value="1"/>
</dbReference>
<dbReference type="SMART" id="SM00304">
    <property type="entry name" value="HAMP"/>
    <property type="match status" value="1"/>
</dbReference>
<dbReference type="FunFam" id="3.30.565.10:FF:000006">
    <property type="entry name" value="Sensor histidine kinase WalK"/>
    <property type="match status" value="1"/>
</dbReference>
<feature type="domain" description="Histidine kinase" evidence="8">
    <location>
        <begin position="458"/>
        <end position="677"/>
    </location>
</feature>
<keyword evidence="7" id="KW-0812">Transmembrane</keyword>
<accession>A0A538TLC8</accession>
<dbReference type="AlphaFoldDB" id="A0A538TLC8"/>
<dbReference type="Pfam" id="PF00512">
    <property type="entry name" value="HisKA"/>
    <property type="match status" value="1"/>
</dbReference>
<dbReference type="SUPFAM" id="SSF55874">
    <property type="entry name" value="ATPase domain of HSP90 chaperone/DNA topoisomerase II/histidine kinase"/>
    <property type="match status" value="1"/>
</dbReference>
<keyword evidence="7" id="KW-0472">Membrane</keyword>
<dbReference type="CDD" id="cd00075">
    <property type="entry name" value="HATPase"/>
    <property type="match status" value="1"/>
</dbReference>
<keyword evidence="4" id="KW-0597">Phosphoprotein</keyword>
<evidence type="ECO:0000259" key="8">
    <source>
        <dbReference type="PROSITE" id="PS50109"/>
    </source>
</evidence>
<protein>
    <recommendedName>
        <fullName evidence="3">histidine kinase</fullName>
        <ecNumber evidence="3">2.7.13.3</ecNumber>
    </recommendedName>
</protein>
<keyword evidence="7" id="KW-1133">Transmembrane helix</keyword>
<dbReference type="Pfam" id="PF13492">
    <property type="entry name" value="GAF_3"/>
    <property type="match status" value="1"/>
</dbReference>
<evidence type="ECO:0000256" key="2">
    <source>
        <dbReference type="ARBA" id="ARBA00004370"/>
    </source>
</evidence>
<dbReference type="PROSITE" id="PS50885">
    <property type="entry name" value="HAMP"/>
    <property type="match status" value="1"/>
</dbReference>
<comment type="caution">
    <text evidence="10">The sequence shown here is derived from an EMBL/GenBank/DDBJ whole genome shotgun (WGS) entry which is preliminary data.</text>
</comment>
<dbReference type="Proteomes" id="UP000317691">
    <property type="component" value="Unassembled WGS sequence"/>
</dbReference>
<evidence type="ECO:0000256" key="5">
    <source>
        <dbReference type="ARBA" id="ARBA00022679"/>
    </source>
</evidence>
<dbReference type="Gene3D" id="3.30.450.40">
    <property type="match status" value="1"/>
</dbReference>
<name>A0A538TLC8_UNCEI</name>
<dbReference type="PANTHER" id="PTHR43047:SF72">
    <property type="entry name" value="OSMOSENSING HISTIDINE PROTEIN KINASE SLN1"/>
    <property type="match status" value="1"/>
</dbReference>
<dbReference type="EMBL" id="VBOZ01000021">
    <property type="protein sequence ID" value="TMQ64427.1"/>
    <property type="molecule type" value="Genomic_DNA"/>
</dbReference>
<dbReference type="Gene3D" id="3.30.565.10">
    <property type="entry name" value="Histidine kinase-like ATPase, C-terminal domain"/>
    <property type="match status" value="1"/>
</dbReference>
<keyword evidence="6 10" id="KW-0418">Kinase</keyword>
<dbReference type="InterPro" id="IPR003661">
    <property type="entry name" value="HisK_dim/P_dom"/>
</dbReference>
<evidence type="ECO:0000256" key="7">
    <source>
        <dbReference type="SAM" id="Phobius"/>
    </source>
</evidence>
<dbReference type="InterPro" id="IPR003594">
    <property type="entry name" value="HATPase_dom"/>
</dbReference>
<reference evidence="10 11" key="1">
    <citation type="journal article" date="2019" name="Nat. Microbiol.">
        <title>Mediterranean grassland soil C-N compound turnover is dependent on rainfall and depth, and is mediated by genomically divergent microorganisms.</title>
        <authorList>
            <person name="Diamond S."/>
            <person name="Andeer P.F."/>
            <person name="Li Z."/>
            <person name="Crits-Christoph A."/>
            <person name="Burstein D."/>
            <person name="Anantharaman K."/>
            <person name="Lane K.R."/>
            <person name="Thomas B.C."/>
            <person name="Pan C."/>
            <person name="Northen T.R."/>
            <person name="Banfield J.F."/>
        </authorList>
    </citation>
    <scope>NUCLEOTIDE SEQUENCE [LARGE SCALE GENOMIC DNA]</scope>
    <source>
        <strain evidence="10">WS_9</strain>
    </source>
</reference>
<dbReference type="PROSITE" id="PS50109">
    <property type="entry name" value="HIS_KIN"/>
    <property type="match status" value="1"/>
</dbReference>
<dbReference type="PRINTS" id="PR00344">
    <property type="entry name" value="BCTRLSENSOR"/>
</dbReference>
<feature type="transmembrane region" description="Helical" evidence="7">
    <location>
        <begin position="203"/>
        <end position="226"/>
    </location>
</feature>
<feature type="transmembrane region" description="Helical" evidence="7">
    <location>
        <begin position="12"/>
        <end position="34"/>
    </location>
</feature>
<gene>
    <name evidence="10" type="ORF">E6K79_07695</name>
</gene>
<dbReference type="Gene3D" id="6.10.340.10">
    <property type="match status" value="1"/>
</dbReference>
<dbReference type="InterPro" id="IPR003660">
    <property type="entry name" value="HAMP_dom"/>
</dbReference>
<dbReference type="InterPro" id="IPR029016">
    <property type="entry name" value="GAF-like_dom_sf"/>
</dbReference>